<evidence type="ECO:0000313" key="3">
    <source>
        <dbReference type="EMBL" id="SCT12904.1"/>
    </source>
</evidence>
<dbReference type="OrthoDB" id="9803291at2"/>
<proteinExistence type="predicted"/>
<protein>
    <submittedName>
        <fullName evidence="2 3">Cytosolic protein</fullName>
    </submittedName>
</protein>
<name>A0A1D4NQE2_9STAP</name>
<accession>A0A1D4NQE2</accession>
<evidence type="ECO:0000313" key="1">
    <source>
        <dbReference type="EMBL" id="AWM30245.1"/>
    </source>
</evidence>
<dbReference type="EMBL" id="MH155596">
    <property type="protein sequence ID" value="AWM30245.1"/>
    <property type="molecule type" value="Genomic_DNA"/>
</dbReference>
<dbReference type="EMBL" id="FMPG01000008">
    <property type="protein sequence ID" value="SCT12904.1"/>
    <property type="molecule type" value="Genomic_DNA"/>
</dbReference>
<dbReference type="Proteomes" id="UP000095412">
    <property type="component" value="Unassembled WGS sequence"/>
</dbReference>
<dbReference type="SUPFAM" id="SSF159894">
    <property type="entry name" value="YgaC/TfoX-N like"/>
    <property type="match status" value="1"/>
</dbReference>
<dbReference type="AlphaFoldDB" id="A0A1D4NQE2"/>
<evidence type="ECO:0000313" key="2">
    <source>
        <dbReference type="EMBL" id="SCT10080.1"/>
    </source>
</evidence>
<reference evidence="3 5" key="1">
    <citation type="submission" date="2016-09" db="EMBL/GenBank/DDBJ databases">
        <authorList>
            <consortium name="Pathogen Informatics"/>
        </authorList>
    </citation>
    <scope>NUCLEOTIDE SEQUENCE [LARGE SCALE GENOMIC DNA]</scope>
    <source>
        <strain evidence="3 5">82B</strain>
    </source>
</reference>
<dbReference type="RefSeq" id="WP_069995926.1">
    <property type="nucleotide sequence ID" value="NZ_FMPG01000008.1"/>
</dbReference>
<gene>
    <name evidence="3" type="ORF">SAMEA2297795_01836</name>
    <name evidence="2" type="ORF">SAMEA2297796_01755</name>
    <name evidence="1" type="ORF">SCC82B_00105</name>
</gene>
<evidence type="ECO:0000313" key="4">
    <source>
        <dbReference type="Proteomes" id="UP000095412"/>
    </source>
</evidence>
<organism evidence="3 5">
    <name type="scientific">Staphylococcus caeli</name>
    <dbReference type="NCBI Taxonomy" id="2201815"/>
    <lineage>
        <taxon>Bacteria</taxon>
        <taxon>Bacillati</taxon>
        <taxon>Bacillota</taxon>
        <taxon>Bacilli</taxon>
        <taxon>Bacillales</taxon>
        <taxon>Staphylococcaceae</taxon>
        <taxon>Staphylococcus</taxon>
    </lineage>
</organism>
<sequence>MATDQTINELFLNKINTDKVRTKNMMGEYLIYYENVVIEGLYDNRLLVKATMTALNKLSTYELILPYPNAKKMIFIPNFTEKDDLIHLFQKIKDDLD</sequence>
<reference evidence="2 4" key="2">
    <citation type="submission" date="2016-09" db="EMBL/GenBank/DDBJ databases">
        <authorList>
            <consortium name="Pathogen Informatics"/>
            <person name="Sun Q."/>
            <person name="Inoue M."/>
        </authorList>
    </citation>
    <scope>NUCLEOTIDE SEQUENCE [LARGE SCALE GENOMIC DNA]</scope>
    <source>
        <strain evidence="2 4">82C</strain>
    </source>
</reference>
<reference evidence="1" key="3">
    <citation type="submission" date="2018-03" db="EMBL/GenBank/DDBJ databases">
        <title>A novel mecC allotype, mecC3, in a new Staphylococcus species, Staphylococcus caeli.</title>
        <authorList>
            <person name="MacFadyen A.C."/>
            <person name="Harrison E.M."/>
            <person name="Morgan F.J.E."/>
            <person name="Parkhill J."/>
            <person name="Holmes M.A."/>
            <person name="Paterson G.K."/>
        </authorList>
    </citation>
    <scope>NUCLEOTIDE SEQUENCE</scope>
    <source>
        <strain evidence="1">82B</strain>
    </source>
</reference>
<evidence type="ECO:0000313" key="5">
    <source>
        <dbReference type="Proteomes" id="UP000095768"/>
    </source>
</evidence>
<accession>A0A2U8RLK4</accession>
<dbReference type="Proteomes" id="UP000095768">
    <property type="component" value="Unassembled WGS sequence"/>
</dbReference>
<dbReference type="EMBL" id="FMPI01000012">
    <property type="protein sequence ID" value="SCT10080.1"/>
    <property type="molecule type" value="Genomic_DNA"/>
</dbReference>
<keyword evidence="4" id="KW-1185">Reference proteome</keyword>